<dbReference type="Pfam" id="PF02879">
    <property type="entry name" value="PGM_PMM_II"/>
    <property type="match status" value="1"/>
</dbReference>
<dbReference type="SUPFAM" id="SSF53738">
    <property type="entry name" value="Phosphoglucomutase, first 3 domains"/>
    <property type="match status" value="2"/>
</dbReference>
<keyword evidence="4" id="KW-0460">Magnesium</keyword>
<keyword evidence="2" id="KW-0597">Phosphoprotein</keyword>
<dbReference type="GO" id="GO:0046872">
    <property type="term" value="F:metal ion binding"/>
    <property type="evidence" value="ECO:0007669"/>
    <property type="project" value="UniProtKB-KW"/>
</dbReference>
<organism evidence="7">
    <name type="scientific">marine sediment metagenome</name>
    <dbReference type="NCBI Taxonomy" id="412755"/>
    <lineage>
        <taxon>unclassified sequences</taxon>
        <taxon>metagenomes</taxon>
        <taxon>ecological metagenomes</taxon>
    </lineage>
</organism>
<dbReference type="Gene3D" id="3.40.120.10">
    <property type="entry name" value="Alpha-D-Glucose-1,6-Bisphosphate, subunit A, domain 3"/>
    <property type="match status" value="2"/>
</dbReference>
<dbReference type="EMBL" id="BARU01010556">
    <property type="protein sequence ID" value="GAH34318.1"/>
    <property type="molecule type" value="Genomic_DNA"/>
</dbReference>
<proteinExistence type="predicted"/>
<dbReference type="AlphaFoldDB" id="X1GMT3"/>
<evidence type="ECO:0000259" key="6">
    <source>
        <dbReference type="Pfam" id="PF02879"/>
    </source>
</evidence>
<keyword evidence="3" id="KW-0479">Metal-binding</keyword>
<evidence type="ECO:0000256" key="1">
    <source>
        <dbReference type="ARBA" id="ARBA00001946"/>
    </source>
</evidence>
<dbReference type="InterPro" id="IPR005845">
    <property type="entry name" value="A-D-PHexomutase_a/b/a-II"/>
</dbReference>
<dbReference type="GO" id="GO:0005975">
    <property type="term" value="P:carbohydrate metabolic process"/>
    <property type="evidence" value="ECO:0007669"/>
    <property type="project" value="InterPro"/>
</dbReference>
<comment type="cofactor">
    <cofactor evidence="1">
        <name>Mg(2+)</name>
        <dbReference type="ChEBI" id="CHEBI:18420"/>
    </cofactor>
</comment>
<keyword evidence="5" id="KW-0413">Isomerase</keyword>
<evidence type="ECO:0000313" key="7">
    <source>
        <dbReference type="EMBL" id="GAH34318.1"/>
    </source>
</evidence>
<sequence>ATRKAVKEKGCDFGVCFDGDADRLMMVDEKGDTIGCDLMTALMAPYFLEKKPKSVVVYDLRSSRVVAEEIIKYGSIAS</sequence>
<evidence type="ECO:0000256" key="3">
    <source>
        <dbReference type="ARBA" id="ARBA00022723"/>
    </source>
</evidence>
<evidence type="ECO:0000256" key="2">
    <source>
        <dbReference type="ARBA" id="ARBA00022553"/>
    </source>
</evidence>
<feature type="domain" description="Alpha-D-phosphohexomutase alpha/beta/alpha" evidence="6">
    <location>
        <begin position="4"/>
        <end position="31"/>
    </location>
</feature>
<accession>X1GMT3</accession>
<protein>
    <recommendedName>
        <fullName evidence="6">Alpha-D-phosphohexomutase alpha/beta/alpha domain-containing protein</fullName>
    </recommendedName>
</protein>
<gene>
    <name evidence="7" type="ORF">S03H2_20096</name>
</gene>
<dbReference type="InterPro" id="IPR016055">
    <property type="entry name" value="A-D-PHexomutase_a/b/a-I/II/III"/>
</dbReference>
<dbReference type="GO" id="GO:0016868">
    <property type="term" value="F:intramolecular phosphotransferase activity"/>
    <property type="evidence" value="ECO:0007669"/>
    <property type="project" value="InterPro"/>
</dbReference>
<evidence type="ECO:0000256" key="4">
    <source>
        <dbReference type="ARBA" id="ARBA00022842"/>
    </source>
</evidence>
<name>X1GMT3_9ZZZZ</name>
<reference evidence="7" key="1">
    <citation type="journal article" date="2014" name="Front. Microbiol.">
        <title>High frequency of phylogenetically diverse reductive dehalogenase-homologous genes in deep subseafloor sedimentary metagenomes.</title>
        <authorList>
            <person name="Kawai M."/>
            <person name="Futagami T."/>
            <person name="Toyoda A."/>
            <person name="Takaki Y."/>
            <person name="Nishi S."/>
            <person name="Hori S."/>
            <person name="Arai W."/>
            <person name="Tsubouchi T."/>
            <person name="Morono Y."/>
            <person name="Uchiyama I."/>
            <person name="Ito T."/>
            <person name="Fujiyama A."/>
            <person name="Inagaki F."/>
            <person name="Takami H."/>
        </authorList>
    </citation>
    <scope>NUCLEOTIDE SEQUENCE</scope>
    <source>
        <strain evidence="7">Expedition CK06-06</strain>
    </source>
</reference>
<feature type="non-terminal residue" evidence="7">
    <location>
        <position position="1"/>
    </location>
</feature>
<dbReference type="PANTHER" id="PTHR43771">
    <property type="entry name" value="PHOSPHOMANNOMUTASE"/>
    <property type="match status" value="1"/>
</dbReference>
<dbReference type="PANTHER" id="PTHR43771:SF1">
    <property type="entry name" value="PHOSPHOMANNOMUTASE"/>
    <property type="match status" value="1"/>
</dbReference>
<comment type="caution">
    <text evidence="7">The sequence shown here is derived from an EMBL/GenBank/DDBJ whole genome shotgun (WGS) entry which is preliminary data.</text>
</comment>
<evidence type="ECO:0000256" key="5">
    <source>
        <dbReference type="ARBA" id="ARBA00023235"/>
    </source>
</evidence>